<keyword evidence="2" id="KW-1185">Reference proteome</keyword>
<accession>A0ABD3BL45</accession>
<proteinExistence type="predicted"/>
<dbReference type="AlphaFoldDB" id="A0ABD3BL45"/>
<evidence type="ECO:0000313" key="1">
    <source>
        <dbReference type="EMBL" id="KAL3617992.1"/>
    </source>
</evidence>
<reference evidence="2" key="1">
    <citation type="journal article" date="2024" name="IScience">
        <title>Strigolactones Initiate the Formation of Haustorium-like Structures in Castilleja.</title>
        <authorList>
            <person name="Buerger M."/>
            <person name="Peterson D."/>
            <person name="Chory J."/>
        </authorList>
    </citation>
    <scope>NUCLEOTIDE SEQUENCE [LARGE SCALE GENOMIC DNA]</scope>
</reference>
<protein>
    <submittedName>
        <fullName evidence="1">Uncharacterized protein</fullName>
    </submittedName>
</protein>
<dbReference type="Proteomes" id="UP001632038">
    <property type="component" value="Unassembled WGS sequence"/>
</dbReference>
<evidence type="ECO:0000313" key="2">
    <source>
        <dbReference type="Proteomes" id="UP001632038"/>
    </source>
</evidence>
<name>A0ABD3BL45_9LAMI</name>
<gene>
    <name evidence="1" type="ORF">CASFOL_038313</name>
</gene>
<dbReference type="EMBL" id="JAVIJP010000081">
    <property type="protein sequence ID" value="KAL3617992.1"/>
    <property type="molecule type" value="Genomic_DNA"/>
</dbReference>
<comment type="caution">
    <text evidence="1">The sequence shown here is derived from an EMBL/GenBank/DDBJ whole genome shotgun (WGS) entry which is preliminary data.</text>
</comment>
<organism evidence="1 2">
    <name type="scientific">Castilleja foliolosa</name>
    <dbReference type="NCBI Taxonomy" id="1961234"/>
    <lineage>
        <taxon>Eukaryota</taxon>
        <taxon>Viridiplantae</taxon>
        <taxon>Streptophyta</taxon>
        <taxon>Embryophyta</taxon>
        <taxon>Tracheophyta</taxon>
        <taxon>Spermatophyta</taxon>
        <taxon>Magnoliopsida</taxon>
        <taxon>eudicotyledons</taxon>
        <taxon>Gunneridae</taxon>
        <taxon>Pentapetalae</taxon>
        <taxon>asterids</taxon>
        <taxon>lamiids</taxon>
        <taxon>Lamiales</taxon>
        <taxon>Orobanchaceae</taxon>
        <taxon>Pedicularideae</taxon>
        <taxon>Castillejinae</taxon>
        <taxon>Castilleja</taxon>
    </lineage>
</organism>
<sequence>MKPNSASKPWLREEVCSISFIENPRCIHSSSFLTTQRKDETEAIPSVLYRPRYVSEMKPPSNVPKLQVPLKMLMTFVAVIDLMLNTVVRYTNKFDDVPIVPSFSNVSLPKVQFPIN</sequence>